<keyword evidence="3" id="KW-1185">Reference proteome</keyword>
<evidence type="ECO:0000313" key="3">
    <source>
        <dbReference type="Proteomes" id="UP001500902"/>
    </source>
</evidence>
<organism evidence="2 3">
    <name type="scientific">Nonomuraea antimicrobica</name>
    <dbReference type="NCBI Taxonomy" id="561173"/>
    <lineage>
        <taxon>Bacteria</taxon>
        <taxon>Bacillati</taxon>
        <taxon>Actinomycetota</taxon>
        <taxon>Actinomycetes</taxon>
        <taxon>Streptosporangiales</taxon>
        <taxon>Streptosporangiaceae</taxon>
        <taxon>Nonomuraea</taxon>
    </lineage>
</organism>
<evidence type="ECO:0008006" key="4">
    <source>
        <dbReference type="Google" id="ProtNLM"/>
    </source>
</evidence>
<reference evidence="3" key="1">
    <citation type="journal article" date="2019" name="Int. J. Syst. Evol. Microbiol.">
        <title>The Global Catalogue of Microorganisms (GCM) 10K type strain sequencing project: providing services to taxonomists for standard genome sequencing and annotation.</title>
        <authorList>
            <consortium name="The Broad Institute Genomics Platform"/>
            <consortium name="The Broad Institute Genome Sequencing Center for Infectious Disease"/>
            <person name="Wu L."/>
            <person name="Ma J."/>
        </authorList>
    </citation>
    <scope>NUCLEOTIDE SEQUENCE [LARGE SCALE GENOMIC DNA]</scope>
    <source>
        <strain evidence="3">JCM 16904</strain>
    </source>
</reference>
<sequence>MSSSASRSLAGLALAVLVTGCADPAADRVSLVGAAQPSSTLLPTRPSHLTTAGPTRHPFPAATSLTDPTATGTPLAATGEPRFFVSARGPLTHFADDSKTAAFTPVPPAVHDAETGAFVANIPLPPGVASSWHLVAAARDNRTFAVAGWTEPKDPAIRFFLVRLGEDGRPGKPMAVTQTDPDDFTAVHDLALSADGTRLAYATPLIGGGAKISLLDVATGRRLDWTTMSHSLVYGLSWAPDGRSLAYVLGGRAVAVLDLARLGAGAGGEASRIVKDVAGTMPIESVAHTPDGSALVYASGHTVERVPVAGGPSQVLARPEPPPGASLSLRFSVDGTGRHLMYAHDWRAYRVDLTGGAVTSMPITVTERPNEGNSPRVAW</sequence>
<feature type="compositionally biased region" description="Polar residues" evidence="1">
    <location>
        <begin position="38"/>
        <end position="53"/>
    </location>
</feature>
<proteinExistence type="predicted"/>
<gene>
    <name evidence="2" type="ORF">GCM10022224_064770</name>
</gene>
<dbReference type="RefSeq" id="WP_344886567.1">
    <property type="nucleotide sequence ID" value="NZ_BAAAZP010000117.1"/>
</dbReference>
<evidence type="ECO:0000313" key="2">
    <source>
        <dbReference type="EMBL" id="GAA3690376.1"/>
    </source>
</evidence>
<dbReference type="SUPFAM" id="SSF82171">
    <property type="entry name" value="DPP6 N-terminal domain-like"/>
    <property type="match status" value="1"/>
</dbReference>
<dbReference type="PROSITE" id="PS51257">
    <property type="entry name" value="PROKAR_LIPOPROTEIN"/>
    <property type="match status" value="1"/>
</dbReference>
<dbReference type="InterPro" id="IPR011042">
    <property type="entry name" value="6-blade_b-propeller_TolB-like"/>
</dbReference>
<dbReference type="EMBL" id="BAAAZP010000117">
    <property type="protein sequence ID" value="GAA3690376.1"/>
    <property type="molecule type" value="Genomic_DNA"/>
</dbReference>
<accession>A0ABP7CKK3</accession>
<dbReference type="Proteomes" id="UP001500902">
    <property type="component" value="Unassembled WGS sequence"/>
</dbReference>
<name>A0ABP7CKK3_9ACTN</name>
<evidence type="ECO:0000256" key="1">
    <source>
        <dbReference type="SAM" id="MobiDB-lite"/>
    </source>
</evidence>
<comment type="caution">
    <text evidence="2">The sequence shown here is derived from an EMBL/GenBank/DDBJ whole genome shotgun (WGS) entry which is preliminary data.</text>
</comment>
<dbReference type="Gene3D" id="2.120.10.30">
    <property type="entry name" value="TolB, C-terminal domain"/>
    <property type="match status" value="1"/>
</dbReference>
<feature type="region of interest" description="Disordered" evidence="1">
    <location>
        <begin position="38"/>
        <end position="63"/>
    </location>
</feature>
<protein>
    <recommendedName>
        <fullName evidence="4">WD40-like Beta Propeller Repeat</fullName>
    </recommendedName>
</protein>